<dbReference type="Gene3D" id="2.60.40.10">
    <property type="entry name" value="Immunoglobulins"/>
    <property type="match status" value="3"/>
</dbReference>
<feature type="region of interest" description="Disordered" evidence="7">
    <location>
        <begin position="1129"/>
        <end position="1177"/>
    </location>
</feature>
<organism evidence="10 11">
    <name type="scientific">Aldrovandia affinis</name>
    <dbReference type="NCBI Taxonomy" id="143900"/>
    <lineage>
        <taxon>Eukaryota</taxon>
        <taxon>Metazoa</taxon>
        <taxon>Chordata</taxon>
        <taxon>Craniata</taxon>
        <taxon>Vertebrata</taxon>
        <taxon>Euteleostomi</taxon>
        <taxon>Actinopterygii</taxon>
        <taxon>Neopterygii</taxon>
        <taxon>Teleostei</taxon>
        <taxon>Notacanthiformes</taxon>
        <taxon>Halosauridae</taxon>
        <taxon>Aldrovandia</taxon>
    </lineage>
</organism>
<sequence length="1647" mass="181195">MCTGWWNKRLFRYGLDQVEADGNEGTVFLREFTLIRRDNLPEEPSPEATGSHKEDPSSRTARSEEDRDTLWDAWGSWSECSRTCGGGASYSLRRCLSSKTCEGQNIKYRTCSNVDCPPEAGDFRAQQCSAHVDVRYQGQFHEWLPLDNDPENPCALKCKAKAAGLVVELAPKVLDGTRCYTESLDMCISGACQIVGCDLTLGSTAKEDNCGVCNGDGSSCRLVRGHYKSQVSAGKTEDTVIVIPYGSRHVRLVLKGPDHLCLESKTLQGVKGENGLTVPGTHHLENTTVDFQKFPDKEVLRITGPLGADFTVKIHYVGGADSVVQFIFYQPIIHRWRETDFFPCSVTCGGGYQLTSAECFDLRSNRVVVDQYCHYYPENVKPKPKLQECNMDPCLASDGYKQIMPYDLYHPLPRWDSSPWTACSTSCGGGLQSRSVSCVEEDIQGTITPTEEWKCLYSPKTPILQACNTYDCPTWLAQEWSPCTVTCGQGLRYRVVLCIDYRGLHAGGCNTKTKPHIKEECLVTVPCYKPIEKLPVEAKPLWFKQAQELDGETAVTEEPTFIPGAWSSCSRTCGAGTQRRAVKCQVLLSFAQTVADLPDDECEGPKPSESQPCYRSPCKGEEEEEEEEETRPVEREELHDWEYEGFTECSETCGGGVQEAVVICLNKQTQEPSEESLCVSSRRPPQLLRACNTAPCPPRWETGVWSSCSATCGVGLRSRSVTCTLLRSRDSNQTVAVSDDRCRHSKPSPVQACNRFDCPPMWELQDWGQCSRTCGGGTHKREILCKQRLADGSVLELPDTFCPSPSPPALQPCDKRECPPRWVPTDWSQCSATCGEGTQRMALVCRKQEENGEHRALAPQACAALPQPATVRACSLGPCTRTFKPGGTKLGPSILAQRKVYIQSRKQKKLQFIMGGYAYLLPRTSVFIRCPVRRFRKGQLRWLKDGKPLLGQPHLVVTSFGYIKIHHLRSSDAGVYTCAAGSAQENFVLKVIGSKRKLAVPDGSLWLADGEGKPTPETPGLQDRAQALRLSFSQYDGVVQHLLELMGSAKEGPDSRELLDSAEKNTSTLEEDGGGGGEGWVPLTLVTDTWRLDEVIRNLSLQPGEQRALHGDQLLAQLLVELTKLHGESNESTLHHPVKPSTESSIQGSVAHGPKAVPESPRSGGSTGPRKEHPRAPVIVLKTLSRDKERPPTEVVAYVGTLVLLPRQAVSVELRCEAVGSPEPAITWSKDGVELAYGSRVGTLPGGSLRILAPREADAGLYTCTARNRAGSTSLSSPLRIAEPPQPAPNDPLWTALVHAAEPGVHTLLMTSNDSRTTLQTGTTALIGCLVTGHPRPQVSWFLNKQPLTQAAGVPHQLLAENQVLRLPNITRTVRGEVSCQAENEAGSLQQKKLLDVQGVKAPGFKCLLDGVGGNRLLCQDKNNSTQRSATCQGQHCPTRWMTSPWSSCSVSCGGGVQGRRVYCQRGTLEEDSCVGAGRRPPDTQLCNAMPCVEWETSAWGLCHGHCVGPRLATQHRQMFCQDRNGTRIPHTECSALPRPGSHRNCSTEACALQWRLGPWTQCTSTCGSHGFQSRHVACTHQRSGKTAREINCAWRPRPPSWQRCNILPCARGECRDSTRYCEKVRQLELCSLAQFKARCCETCRDT</sequence>
<gene>
    <name evidence="10" type="ORF">AAFF_G00191370</name>
</gene>
<dbReference type="Proteomes" id="UP001221898">
    <property type="component" value="Unassembled WGS sequence"/>
</dbReference>
<protein>
    <recommendedName>
        <fullName evidence="12">ADAMTS-like protein 1</fullName>
    </recommendedName>
</protein>
<evidence type="ECO:0000256" key="5">
    <source>
        <dbReference type="ARBA" id="ARBA00023157"/>
    </source>
</evidence>
<dbReference type="InterPro" id="IPR013098">
    <property type="entry name" value="Ig_I-set"/>
</dbReference>
<evidence type="ECO:0000256" key="1">
    <source>
        <dbReference type="ARBA" id="ARBA00004613"/>
    </source>
</evidence>
<dbReference type="Pfam" id="PF19236">
    <property type="entry name" value="ADAMTS_CR_3"/>
    <property type="match status" value="1"/>
</dbReference>
<reference evidence="10" key="1">
    <citation type="journal article" date="2023" name="Science">
        <title>Genome structures resolve the early diversification of teleost fishes.</title>
        <authorList>
            <person name="Parey E."/>
            <person name="Louis A."/>
            <person name="Montfort J."/>
            <person name="Bouchez O."/>
            <person name="Roques C."/>
            <person name="Iampietro C."/>
            <person name="Lluch J."/>
            <person name="Castinel A."/>
            <person name="Donnadieu C."/>
            <person name="Desvignes T."/>
            <person name="Floi Bucao C."/>
            <person name="Jouanno E."/>
            <person name="Wen M."/>
            <person name="Mejri S."/>
            <person name="Dirks R."/>
            <person name="Jansen H."/>
            <person name="Henkel C."/>
            <person name="Chen W.J."/>
            <person name="Zahm M."/>
            <person name="Cabau C."/>
            <person name="Klopp C."/>
            <person name="Thompson A.W."/>
            <person name="Robinson-Rechavi M."/>
            <person name="Braasch I."/>
            <person name="Lecointre G."/>
            <person name="Bobe J."/>
            <person name="Postlethwait J.H."/>
            <person name="Berthelot C."/>
            <person name="Roest Crollius H."/>
            <person name="Guiguen Y."/>
        </authorList>
    </citation>
    <scope>NUCLEOTIDE SEQUENCE</scope>
    <source>
        <strain evidence="10">NC1722</strain>
    </source>
</reference>
<dbReference type="InterPro" id="IPR036383">
    <property type="entry name" value="TSP1_rpt_sf"/>
</dbReference>
<dbReference type="InterPro" id="IPR000884">
    <property type="entry name" value="TSP1_rpt"/>
</dbReference>
<feature type="disulfide bond" evidence="6">
    <location>
        <begin position="84"/>
        <end position="116"/>
    </location>
</feature>
<dbReference type="InterPro" id="IPR010909">
    <property type="entry name" value="PLAC"/>
</dbReference>
<dbReference type="EMBL" id="JAINUG010000255">
    <property type="protein sequence ID" value="KAJ8385260.1"/>
    <property type="molecule type" value="Genomic_DNA"/>
</dbReference>
<evidence type="ECO:0000256" key="6">
    <source>
        <dbReference type="PIRSR" id="PIRSR613273-3"/>
    </source>
</evidence>
<dbReference type="InterPro" id="IPR045371">
    <property type="entry name" value="ADAMTS_CR_3"/>
</dbReference>
<dbReference type="InterPro" id="IPR013273">
    <property type="entry name" value="ADAMTS/ADAMTS-like"/>
</dbReference>
<dbReference type="InterPro" id="IPR050439">
    <property type="entry name" value="ADAMTS_ADAMTS-like"/>
</dbReference>
<dbReference type="Gene3D" id="2.20.100.10">
    <property type="entry name" value="Thrombospondin type-1 (TSP1) repeat"/>
    <property type="match status" value="11"/>
</dbReference>
<feature type="disulfide bond" evidence="6">
    <location>
        <begin position="95"/>
        <end position="101"/>
    </location>
</feature>
<dbReference type="PROSITE" id="PS50900">
    <property type="entry name" value="PLAC"/>
    <property type="match status" value="1"/>
</dbReference>
<evidence type="ECO:0008006" key="12">
    <source>
        <dbReference type="Google" id="ProtNLM"/>
    </source>
</evidence>
<dbReference type="SMART" id="SM00409">
    <property type="entry name" value="IG"/>
    <property type="match status" value="3"/>
</dbReference>
<evidence type="ECO:0000256" key="2">
    <source>
        <dbReference type="ARBA" id="ARBA00022525"/>
    </source>
</evidence>
<evidence type="ECO:0000256" key="4">
    <source>
        <dbReference type="ARBA" id="ARBA00022737"/>
    </source>
</evidence>
<proteinExistence type="predicted"/>
<dbReference type="Pfam" id="PF07679">
    <property type="entry name" value="I-set"/>
    <property type="match status" value="1"/>
</dbReference>
<dbReference type="PANTHER" id="PTHR13723:SF157">
    <property type="entry name" value="ADAMTS-LIKE PROTEIN 1"/>
    <property type="match status" value="1"/>
</dbReference>
<feature type="disulfide bond" evidence="6">
    <location>
        <begin position="80"/>
        <end position="111"/>
    </location>
</feature>
<dbReference type="PANTHER" id="PTHR13723">
    <property type="entry name" value="ADAMTS A DISINTEGRIN AND METALLOPROTEASE WITH THROMBOSPONDIN MOTIFS PROTEASE"/>
    <property type="match status" value="1"/>
</dbReference>
<feature type="domain" description="PLAC" evidence="9">
    <location>
        <begin position="1611"/>
        <end position="1647"/>
    </location>
</feature>
<feature type="region of interest" description="Disordered" evidence="7">
    <location>
        <begin position="598"/>
        <end position="635"/>
    </location>
</feature>
<dbReference type="GO" id="GO:0031012">
    <property type="term" value="C:extracellular matrix"/>
    <property type="evidence" value="ECO:0007669"/>
    <property type="project" value="TreeGrafter"/>
</dbReference>
<dbReference type="InterPro" id="IPR007110">
    <property type="entry name" value="Ig-like_dom"/>
</dbReference>
<dbReference type="SUPFAM" id="SSF82895">
    <property type="entry name" value="TSP-1 type 1 repeat"/>
    <property type="match status" value="11"/>
</dbReference>
<dbReference type="Pfam" id="PF08686">
    <property type="entry name" value="PLAC"/>
    <property type="match status" value="1"/>
</dbReference>
<dbReference type="Pfam" id="PF13927">
    <property type="entry name" value="Ig_3"/>
    <property type="match status" value="1"/>
</dbReference>
<evidence type="ECO:0000259" key="9">
    <source>
        <dbReference type="PROSITE" id="PS50900"/>
    </source>
</evidence>
<dbReference type="InterPro" id="IPR036179">
    <property type="entry name" value="Ig-like_dom_sf"/>
</dbReference>
<dbReference type="FunFam" id="2.20.100.10:FF:000005">
    <property type="entry name" value="ADAM metallopeptidase with thrombospondin type 1 motif 9"/>
    <property type="match status" value="2"/>
</dbReference>
<dbReference type="Gene3D" id="2.60.120.830">
    <property type="match status" value="1"/>
</dbReference>
<dbReference type="InterPro" id="IPR003598">
    <property type="entry name" value="Ig_sub2"/>
</dbReference>
<dbReference type="PROSITE" id="PS50835">
    <property type="entry name" value="IG_LIKE"/>
    <property type="match status" value="3"/>
</dbReference>
<accession>A0AAD7W6J9</accession>
<dbReference type="FunFam" id="2.20.100.10:FF:000025">
    <property type="entry name" value="ADAMTS like 1"/>
    <property type="match status" value="1"/>
</dbReference>
<dbReference type="InterPro" id="IPR056272">
    <property type="entry name" value="ADAMTSL1_dom"/>
</dbReference>
<keyword evidence="3" id="KW-0732">Signal</keyword>
<keyword evidence="2" id="KW-0964">Secreted</keyword>
<dbReference type="PROSITE" id="PS50092">
    <property type="entry name" value="TSP1"/>
    <property type="match status" value="11"/>
</dbReference>
<dbReference type="InterPro" id="IPR003599">
    <property type="entry name" value="Ig_sub"/>
</dbReference>
<dbReference type="Pfam" id="PF24484">
    <property type="entry name" value="ADAMTSL1"/>
    <property type="match status" value="1"/>
</dbReference>
<feature type="region of interest" description="Disordered" evidence="7">
    <location>
        <begin position="39"/>
        <end position="67"/>
    </location>
</feature>
<name>A0AAD7W6J9_9TELE</name>
<comment type="caution">
    <text evidence="10">The sequence shown here is derived from an EMBL/GenBank/DDBJ whole genome shotgun (WGS) entry which is preliminary data.</text>
</comment>
<evidence type="ECO:0000256" key="7">
    <source>
        <dbReference type="SAM" id="MobiDB-lite"/>
    </source>
</evidence>
<dbReference type="PRINTS" id="PR01857">
    <property type="entry name" value="ADAMTSFAMILY"/>
</dbReference>
<dbReference type="SUPFAM" id="SSF48726">
    <property type="entry name" value="Immunoglobulin"/>
    <property type="match status" value="3"/>
</dbReference>
<dbReference type="CDD" id="cd00096">
    <property type="entry name" value="Ig"/>
    <property type="match status" value="1"/>
</dbReference>
<keyword evidence="4" id="KW-0677">Repeat</keyword>
<feature type="domain" description="Ig-like" evidence="8">
    <location>
        <begin position="892"/>
        <end position="988"/>
    </location>
</feature>
<dbReference type="FunFam" id="2.20.100.10:FF:000009">
    <property type="entry name" value="ADAMTS-like protein 3 isoform A"/>
    <property type="match status" value="1"/>
</dbReference>
<dbReference type="SMART" id="SM00408">
    <property type="entry name" value="IGc2"/>
    <property type="match status" value="3"/>
</dbReference>
<dbReference type="GO" id="GO:0030198">
    <property type="term" value="P:extracellular matrix organization"/>
    <property type="evidence" value="ECO:0007669"/>
    <property type="project" value="InterPro"/>
</dbReference>
<feature type="compositionally biased region" description="Basic and acidic residues" evidence="7">
    <location>
        <begin position="50"/>
        <end position="67"/>
    </location>
</feature>
<feature type="domain" description="Ig-like" evidence="8">
    <location>
        <begin position="1191"/>
        <end position="1282"/>
    </location>
</feature>
<keyword evidence="11" id="KW-1185">Reference proteome</keyword>
<evidence type="ECO:0000256" key="3">
    <source>
        <dbReference type="ARBA" id="ARBA00022729"/>
    </source>
</evidence>
<evidence type="ECO:0000259" key="8">
    <source>
        <dbReference type="PROSITE" id="PS50835"/>
    </source>
</evidence>
<dbReference type="Pfam" id="PF00090">
    <property type="entry name" value="TSP_1"/>
    <property type="match status" value="1"/>
</dbReference>
<dbReference type="GO" id="GO:0005576">
    <property type="term" value="C:extracellular region"/>
    <property type="evidence" value="ECO:0007669"/>
    <property type="project" value="UniProtKB-SubCell"/>
</dbReference>
<dbReference type="InterPro" id="IPR013783">
    <property type="entry name" value="Ig-like_fold"/>
</dbReference>
<evidence type="ECO:0000313" key="10">
    <source>
        <dbReference type="EMBL" id="KAJ8385260.1"/>
    </source>
</evidence>
<keyword evidence="5 6" id="KW-1015">Disulfide bond</keyword>
<comment type="subcellular location">
    <subcellularLocation>
        <location evidence="1">Secreted</location>
    </subcellularLocation>
</comment>
<evidence type="ECO:0000313" key="11">
    <source>
        <dbReference type="Proteomes" id="UP001221898"/>
    </source>
</evidence>
<dbReference type="Pfam" id="PF19030">
    <property type="entry name" value="TSP1_ADAMTS"/>
    <property type="match status" value="10"/>
</dbReference>
<feature type="domain" description="Ig-like" evidence="8">
    <location>
        <begin position="1303"/>
        <end position="1396"/>
    </location>
</feature>
<dbReference type="SMART" id="SM00209">
    <property type="entry name" value="TSP1"/>
    <property type="match status" value="12"/>
</dbReference>